<dbReference type="EMBL" id="JAHLJV010000027">
    <property type="protein sequence ID" value="KAK1593091.1"/>
    <property type="molecule type" value="Genomic_DNA"/>
</dbReference>
<gene>
    <name evidence="1" type="ORF">LY79DRAFT_186801</name>
</gene>
<comment type="caution">
    <text evidence="1">The sequence shown here is derived from an EMBL/GenBank/DDBJ whole genome shotgun (WGS) entry which is preliminary data.</text>
</comment>
<proteinExistence type="predicted"/>
<protein>
    <submittedName>
        <fullName evidence="1">Uncharacterized protein</fullName>
    </submittedName>
</protein>
<dbReference type="AlphaFoldDB" id="A0AAD8V620"/>
<dbReference type="RefSeq" id="XP_060414415.1">
    <property type="nucleotide sequence ID" value="XM_060551355.1"/>
</dbReference>
<evidence type="ECO:0000313" key="1">
    <source>
        <dbReference type="EMBL" id="KAK1593091.1"/>
    </source>
</evidence>
<sequence length="109" mass="12000">MPSLNRLTGVRRCFGAALGAWTGWPCPLWRVEQPTKEEENSRPLLFAESCERCGGCSEQKLGTFRPGLTSNNNLSTNPGSSRSSAVPLFDLFRQGQAQPVHHIIISVML</sequence>
<evidence type="ECO:0000313" key="2">
    <source>
        <dbReference type="Proteomes" id="UP001230504"/>
    </source>
</evidence>
<organism evidence="1 2">
    <name type="scientific">Colletotrichum navitas</name>
    <dbReference type="NCBI Taxonomy" id="681940"/>
    <lineage>
        <taxon>Eukaryota</taxon>
        <taxon>Fungi</taxon>
        <taxon>Dikarya</taxon>
        <taxon>Ascomycota</taxon>
        <taxon>Pezizomycotina</taxon>
        <taxon>Sordariomycetes</taxon>
        <taxon>Hypocreomycetidae</taxon>
        <taxon>Glomerellales</taxon>
        <taxon>Glomerellaceae</taxon>
        <taxon>Colletotrichum</taxon>
        <taxon>Colletotrichum graminicola species complex</taxon>
    </lineage>
</organism>
<name>A0AAD8V620_9PEZI</name>
<accession>A0AAD8V620</accession>
<dbReference type="Proteomes" id="UP001230504">
    <property type="component" value="Unassembled WGS sequence"/>
</dbReference>
<reference evidence="1" key="1">
    <citation type="submission" date="2021-06" db="EMBL/GenBank/DDBJ databases">
        <title>Comparative genomics, transcriptomics and evolutionary studies reveal genomic signatures of adaptation to plant cell wall in hemibiotrophic fungi.</title>
        <authorList>
            <consortium name="DOE Joint Genome Institute"/>
            <person name="Baroncelli R."/>
            <person name="Diaz J.F."/>
            <person name="Benocci T."/>
            <person name="Peng M."/>
            <person name="Battaglia E."/>
            <person name="Haridas S."/>
            <person name="Andreopoulos W."/>
            <person name="Labutti K."/>
            <person name="Pangilinan J."/>
            <person name="Floch G.L."/>
            <person name="Makela M.R."/>
            <person name="Henrissat B."/>
            <person name="Grigoriev I.V."/>
            <person name="Crouch J.A."/>
            <person name="De Vries R.P."/>
            <person name="Sukno S.A."/>
            <person name="Thon M.R."/>
        </authorList>
    </citation>
    <scope>NUCLEOTIDE SEQUENCE</scope>
    <source>
        <strain evidence="1">CBS 125086</strain>
    </source>
</reference>
<keyword evidence="2" id="KW-1185">Reference proteome</keyword>
<dbReference type="GeneID" id="85435595"/>